<evidence type="ECO:0000256" key="9">
    <source>
        <dbReference type="ARBA" id="ARBA00022840"/>
    </source>
</evidence>
<dbReference type="PANTHER" id="PTHR23293:SF9">
    <property type="entry name" value="FAD SYNTHASE"/>
    <property type="match status" value="1"/>
</dbReference>
<keyword evidence="3" id="KW-0285">Flavoprotein</keyword>
<accession>A0A9N9WA91</accession>
<dbReference type="SUPFAM" id="SSF52402">
    <property type="entry name" value="Adenine nucleotide alpha hydrolases-like"/>
    <property type="match status" value="1"/>
</dbReference>
<dbReference type="InterPro" id="IPR002500">
    <property type="entry name" value="PAPS_reduct_dom"/>
</dbReference>
<dbReference type="GO" id="GO:0003919">
    <property type="term" value="F:FMN adenylyltransferase activity"/>
    <property type="evidence" value="ECO:0007669"/>
    <property type="project" value="UniProtKB-EC"/>
</dbReference>
<feature type="domain" description="Phosphoadenosine phosphosulphate reductase" evidence="13">
    <location>
        <begin position="121"/>
        <end position="194"/>
    </location>
</feature>
<dbReference type="CDD" id="cd23948">
    <property type="entry name" value="FAD_synthase"/>
    <property type="match status" value="1"/>
</dbReference>
<evidence type="ECO:0000259" key="13">
    <source>
        <dbReference type="Pfam" id="PF01507"/>
    </source>
</evidence>
<evidence type="ECO:0000256" key="8">
    <source>
        <dbReference type="ARBA" id="ARBA00022827"/>
    </source>
</evidence>
<evidence type="ECO:0000313" key="15">
    <source>
        <dbReference type="Proteomes" id="UP001153714"/>
    </source>
</evidence>
<gene>
    <name evidence="14" type="ORF">DIATSA_LOCUS3305</name>
</gene>
<evidence type="ECO:0000313" key="14">
    <source>
        <dbReference type="EMBL" id="CAG9785262.1"/>
    </source>
</evidence>
<proteinExistence type="predicted"/>
<evidence type="ECO:0000256" key="6">
    <source>
        <dbReference type="ARBA" id="ARBA00022695"/>
    </source>
</evidence>
<evidence type="ECO:0000256" key="7">
    <source>
        <dbReference type="ARBA" id="ARBA00022741"/>
    </source>
</evidence>
<comment type="catalytic activity">
    <reaction evidence="12">
        <text>FMN + ATP + H(+) = FAD + diphosphate</text>
        <dbReference type="Rhea" id="RHEA:17237"/>
        <dbReference type="ChEBI" id="CHEBI:15378"/>
        <dbReference type="ChEBI" id="CHEBI:30616"/>
        <dbReference type="ChEBI" id="CHEBI:33019"/>
        <dbReference type="ChEBI" id="CHEBI:57692"/>
        <dbReference type="ChEBI" id="CHEBI:58210"/>
        <dbReference type="EC" id="2.7.7.2"/>
    </reaction>
</comment>
<comment type="pathway">
    <text evidence="1">Cofactor biosynthesis; FAD biosynthesis; FAD from FMN: step 1/1.</text>
</comment>
<keyword evidence="6" id="KW-0548">Nucleotidyltransferase</keyword>
<evidence type="ECO:0000256" key="4">
    <source>
        <dbReference type="ARBA" id="ARBA00022643"/>
    </source>
</evidence>
<name>A0A9N9WA91_9NEOP</name>
<dbReference type="EC" id="2.7.7.2" evidence="2"/>
<evidence type="ECO:0000256" key="10">
    <source>
        <dbReference type="ARBA" id="ARBA00031145"/>
    </source>
</evidence>
<sequence length="257" mass="29583">MPQQRYDDEMEYVEYDGVLQEAEQIIRQCFKQFRLEEVFLSFNGGKDCTALLDITINVLTENYSTEDVKNNIKVVYIRTKHPFREIEEFVEEIQSHYGITLTMVEGELKTTLQNVLEQDGTLKACLMGTRRTDPYSSDLEFMQKTDSNWPQLIRVSPILNWSYHQIWSYILKRKVPYCSLYDKGYTSIGSSHNTWPNPALAYKDRNGILSYLPAWRLSDAALERAGRTPPSTKTTNGIVANGENGHCHCSHSVGDTF</sequence>
<keyword evidence="7" id="KW-0547">Nucleotide-binding</keyword>
<reference evidence="14" key="2">
    <citation type="submission" date="2022-10" db="EMBL/GenBank/DDBJ databases">
        <authorList>
            <consortium name="ENA_rothamsted_submissions"/>
            <consortium name="culmorum"/>
            <person name="King R."/>
        </authorList>
    </citation>
    <scope>NUCLEOTIDE SEQUENCE</scope>
</reference>
<keyword evidence="8" id="KW-0274">FAD</keyword>
<keyword evidence="15" id="KW-1185">Reference proteome</keyword>
<dbReference type="Pfam" id="PF01507">
    <property type="entry name" value="PAPS_reduct"/>
    <property type="match status" value="2"/>
</dbReference>
<organism evidence="14 15">
    <name type="scientific">Diatraea saccharalis</name>
    <name type="common">sugarcane borer</name>
    <dbReference type="NCBI Taxonomy" id="40085"/>
    <lineage>
        <taxon>Eukaryota</taxon>
        <taxon>Metazoa</taxon>
        <taxon>Ecdysozoa</taxon>
        <taxon>Arthropoda</taxon>
        <taxon>Hexapoda</taxon>
        <taxon>Insecta</taxon>
        <taxon>Pterygota</taxon>
        <taxon>Neoptera</taxon>
        <taxon>Endopterygota</taxon>
        <taxon>Lepidoptera</taxon>
        <taxon>Glossata</taxon>
        <taxon>Ditrysia</taxon>
        <taxon>Pyraloidea</taxon>
        <taxon>Crambidae</taxon>
        <taxon>Crambinae</taxon>
        <taxon>Diatraea</taxon>
    </lineage>
</organism>
<evidence type="ECO:0000256" key="1">
    <source>
        <dbReference type="ARBA" id="ARBA00004726"/>
    </source>
</evidence>
<keyword evidence="9" id="KW-0067">ATP-binding</keyword>
<evidence type="ECO:0000256" key="11">
    <source>
        <dbReference type="ARBA" id="ARBA00031871"/>
    </source>
</evidence>
<dbReference type="AlphaFoldDB" id="A0A9N9WA91"/>
<evidence type="ECO:0000256" key="5">
    <source>
        <dbReference type="ARBA" id="ARBA00022679"/>
    </source>
</evidence>
<dbReference type="GO" id="GO:0005524">
    <property type="term" value="F:ATP binding"/>
    <property type="evidence" value="ECO:0007669"/>
    <property type="project" value="UniProtKB-KW"/>
</dbReference>
<dbReference type="InterPro" id="IPR014729">
    <property type="entry name" value="Rossmann-like_a/b/a_fold"/>
</dbReference>
<dbReference type="Gene3D" id="3.40.50.620">
    <property type="entry name" value="HUPs"/>
    <property type="match status" value="1"/>
</dbReference>
<evidence type="ECO:0000256" key="2">
    <source>
        <dbReference type="ARBA" id="ARBA00012393"/>
    </source>
</evidence>
<dbReference type="Proteomes" id="UP001153714">
    <property type="component" value="Chromosome 13"/>
</dbReference>
<feature type="domain" description="Phosphoadenosine phosphosulphate reductase" evidence="13">
    <location>
        <begin position="38"/>
        <end position="113"/>
    </location>
</feature>
<evidence type="ECO:0000256" key="3">
    <source>
        <dbReference type="ARBA" id="ARBA00022630"/>
    </source>
</evidence>
<dbReference type="PANTHER" id="PTHR23293">
    <property type="entry name" value="FAD SYNTHETASE-RELATED FMN ADENYLYLTRANSFERASE"/>
    <property type="match status" value="1"/>
</dbReference>
<keyword evidence="5" id="KW-0808">Transferase</keyword>
<dbReference type="OrthoDB" id="270728at2759"/>
<dbReference type="GO" id="GO:0006747">
    <property type="term" value="P:FAD biosynthetic process"/>
    <property type="evidence" value="ECO:0007669"/>
    <property type="project" value="TreeGrafter"/>
</dbReference>
<dbReference type="EMBL" id="OU893344">
    <property type="protein sequence ID" value="CAG9785262.1"/>
    <property type="molecule type" value="Genomic_DNA"/>
</dbReference>
<evidence type="ECO:0000256" key="12">
    <source>
        <dbReference type="ARBA" id="ARBA00049494"/>
    </source>
</evidence>
<reference evidence="14" key="1">
    <citation type="submission" date="2021-12" db="EMBL/GenBank/DDBJ databases">
        <authorList>
            <person name="King R."/>
        </authorList>
    </citation>
    <scope>NUCLEOTIDE SEQUENCE</scope>
</reference>
<protein>
    <recommendedName>
        <fullName evidence="2">FAD synthase</fullName>
        <ecNumber evidence="2">2.7.7.2</ecNumber>
    </recommendedName>
    <alternativeName>
        <fullName evidence="10">FAD pyrophosphorylase</fullName>
    </alternativeName>
    <alternativeName>
        <fullName evidence="11">FMN adenylyltransferase</fullName>
    </alternativeName>
</protein>
<keyword evidence="4" id="KW-0288">FMN</keyword>